<evidence type="ECO:0000313" key="3">
    <source>
        <dbReference type="EMBL" id="KAF2199207.1"/>
    </source>
</evidence>
<evidence type="ECO:0000256" key="1">
    <source>
        <dbReference type="SAM" id="Phobius"/>
    </source>
</evidence>
<feature type="transmembrane region" description="Helical" evidence="1">
    <location>
        <begin position="93"/>
        <end position="110"/>
    </location>
</feature>
<protein>
    <recommendedName>
        <fullName evidence="2">DUF6594 domain-containing protein</fullName>
    </recommendedName>
</protein>
<organism evidence="3 4">
    <name type="scientific">Delitschia confertaspora ATCC 74209</name>
    <dbReference type="NCBI Taxonomy" id="1513339"/>
    <lineage>
        <taxon>Eukaryota</taxon>
        <taxon>Fungi</taxon>
        <taxon>Dikarya</taxon>
        <taxon>Ascomycota</taxon>
        <taxon>Pezizomycotina</taxon>
        <taxon>Dothideomycetes</taxon>
        <taxon>Pleosporomycetidae</taxon>
        <taxon>Pleosporales</taxon>
        <taxon>Delitschiaceae</taxon>
        <taxon>Delitschia</taxon>
    </lineage>
</organism>
<gene>
    <name evidence="3" type="ORF">GQ43DRAFT_376818</name>
</gene>
<evidence type="ECO:0000259" key="2">
    <source>
        <dbReference type="Pfam" id="PF20237"/>
    </source>
</evidence>
<dbReference type="EMBL" id="ML994090">
    <property type="protein sequence ID" value="KAF2199207.1"/>
    <property type="molecule type" value="Genomic_DNA"/>
</dbReference>
<dbReference type="PANTHER" id="PTHR34502">
    <property type="entry name" value="DUF6594 DOMAIN-CONTAINING PROTEIN-RELATED"/>
    <property type="match status" value="1"/>
</dbReference>
<comment type="caution">
    <text evidence="3">The sequence shown here is derived from an EMBL/GenBank/DDBJ whole genome shotgun (WGS) entry which is preliminary data.</text>
</comment>
<dbReference type="OrthoDB" id="3533814at2759"/>
<feature type="transmembrane region" description="Helical" evidence="1">
    <location>
        <begin position="122"/>
        <end position="141"/>
    </location>
</feature>
<dbReference type="AlphaFoldDB" id="A0A9P4MQR4"/>
<keyword evidence="1" id="KW-1133">Transmembrane helix</keyword>
<dbReference type="InterPro" id="IPR046529">
    <property type="entry name" value="DUF6594"/>
</dbReference>
<keyword evidence="1" id="KW-0812">Transmembrane</keyword>
<keyword evidence="1" id="KW-0472">Membrane</keyword>
<dbReference type="Proteomes" id="UP000799536">
    <property type="component" value="Unassembled WGS sequence"/>
</dbReference>
<name>A0A9P4MQR4_9PLEO</name>
<dbReference type="Pfam" id="PF20237">
    <property type="entry name" value="DUF6594"/>
    <property type="match status" value="2"/>
</dbReference>
<reference evidence="3" key="1">
    <citation type="journal article" date="2020" name="Stud. Mycol.">
        <title>101 Dothideomycetes genomes: a test case for predicting lifestyles and emergence of pathogens.</title>
        <authorList>
            <person name="Haridas S."/>
            <person name="Albert R."/>
            <person name="Binder M."/>
            <person name="Bloem J."/>
            <person name="Labutti K."/>
            <person name="Salamov A."/>
            <person name="Andreopoulos B."/>
            <person name="Baker S."/>
            <person name="Barry K."/>
            <person name="Bills G."/>
            <person name="Bluhm B."/>
            <person name="Cannon C."/>
            <person name="Castanera R."/>
            <person name="Culley D."/>
            <person name="Daum C."/>
            <person name="Ezra D."/>
            <person name="Gonzalez J."/>
            <person name="Henrissat B."/>
            <person name="Kuo A."/>
            <person name="Liang C."/>
            <person name="Lipzen A."/>
            <person name="Lutzoni F."/>
            <person name="Magnuson J."/>
            <person name="Mondo S."/>
            <person name="Nolan M."/>
            <person name="Ohm R."/>
            <person name="Pangilinan J."/>
            <person name="Park H.-J."/>
            <person name="Ramirez L."/>
            <person name="Alfaro M."/>
            <person name="Sun H."/>
            <person name="Tritt A."/>
            <person name="Yoshinaga Y."/>
            <person name="Zwiers L.-H."/>
            <person name="Turgeon B."/>
            <person name="Goodwin S."/>
            <person name="Spatafora J."/>
            <person name="Crous P."/>
            <person name="Grigoriev I."/>
        </authorList>
    </citation>
    <scope>NUCLEOTIDE SEQUENCE</scope>
    <source>
        <strain evidence="3">ATCC 74209</strain>
    </source>
</reference>
<feature type="domain" description="DUF6594" evidence="2">
    <location>
        <begin position="9"/>
        <end position="80"/>
    </location>
</feature>
<sequence length="165" mass="19394">ELASADEILMKARNLNTFQRPSRRDYRNIRIWFWNEKPLCYEPEAEYIRRKEDLLTIRHGREWAGFDSLIEDLVRKLPRRFTRLTSVGNRNNIFDAIWILVVFTLLFSAAMSLLTKARHHELFAASAAYCAVLVVLSVILVDRITLRSSMLQRGWDKYSGICMLQ</sequence>
<accession>A0A9P4MQR4</accession>
<feature type="non-terminal residue" evidence="3">
    <location>
        <position position="1"/>
    </location>
</feature>
<proteinExistence type="predicted"/>
<dbReference type="PANTHER" id="PTHR34502:SF3">
    <property type="entry name" value="DUF6594 DOMAIN-CONTAINING PROTEIN"/>
    <property type="match status" value="1"/>
</dbReference>
<evidence type="ECO:0000313" key="4">
    <source>
        <dbReference type="Proteomes" id="UP000799536"/>
    </source>
</evidence>
<feature type="domain" description="DUF6594" evidence="2">
    <location>
        <begin position="96"/>
        <end position="134"/>
    </location>
</feature>
<keyword evidence="4" id="KW-1185">Reference proteome</keyword>